<keyword evidence="9 11" id="KW-0472">Membrane</keyword>
<dbReference type="STRING" id="1913578.LPB140_03920"/>
<reference evidence="12 13" key="1">
    <citation type="submission" date="2016-11" db="EMBL/GenBank/DDBJ databases">
        <title>Sphingorhabdus sp. LPB0140, isolated from marine environment.</title>
        <authorList>
            <person name="Kim E."/>
            <person name="Yi H."/>
        </authorList>
    </citation>
    <scope>NUCLEOTIDE SEQUENCE [LARGE SCALE GENOMIC DNA]</scope>
    <source>
        <strain evidence="12 13">LPB0140</strain>
    </source>
</reference>
<feature type="transmembrane region" description="Helical" evidence="11">
    <location>
        <begin position="58"/>
        <end position="87"/>
    </location>
</feature>
<name>A0A1L3JEK9_9SPHN</name>
<dbReference type="PANTHER" id="PTHR11351">
    <property type="entry name" value="ACYL-COA DESATURASE"/>
    <property type="match status" value="1"/>
</dbReference>
<evidence type="ECO:0000256" key="9">
    <source>
        <dbReference type="ARBA" id="ARBA00023136"/>
    </source>
</evidence>
<evidence type="ECO:0000256" key="2">
    <source>
        <dbReference type="ARBA" id="ARBA00008749"/>
    </source>
</evidence>
<organism evidence="12 13">
    <name type="scientific">Sphingorhabdus lutea</name>
    <dbReference type="NCBI Taxonomy" id="1913578"/>
    <lineage>
        <taxon>Bacteria</taxon>
        <taxon>Pseudomonadati</taxon>
        <taxon>Pseudomonadota</taxon>
        <taxon>Alphaproteobacteria</taxon>
        <taxon>Sphingomonadales</taxon>
        <taxon>Sphingomonadaceae</taxon>
        <taxon>Sphingorhabdus</taxon>
    </lineage>
</organism>
<keyword evidence="13" id="KW-1185">Reference proteome</keyword>
<dbReference type="PANTHER" id="PTHR11351:SF31">
    <property type="entry name" value="DESATURASE 1, ISOFORM A-RELATED"/>
    <property type="match status" value="1"/>
</dbReference>
<evidence type="ECO:0000313" key="13">
    <source>
        <dbReference type="Proteomes" id="UP000242561"/>
    </source>
</evidence>
<gene>
    <name evidence="12" type="ORF">LPB140_03920</name>
</gene>
<dbReference type="AlphaFoldDB" id="A0A1L3JEK9"/>
<keyword evidence="5" id="KW-0276">Fatty acid metabolism</keyword>
<keyword evidence="10" id="KW-0275">Fatty acid biosynthesis</keyword>
<dbReference type="GO" id="GO:0006633">
    <property type="term" value="P:fatty acid biosynthetic process"/>
    <property type="evidence" value="ECO:0007669"/>
    <property type="project" value="UniProtKB-KW"/>
</dbReference>
<keyword evidence="3" id="KW-0444">Lipid biosynthesis</keyword>
<evidence type="ECO:0000256" key="10">
    <source>
        <dbReference type="ARBA" id="ARBA00023160"/>
    </source>
</evidence>
<comment type="similarity">
    <text evidence="2">Belongs to the fatty acid desaturase type 2 family.</text>
</comment>
<sequence length="339" mass="38971">MSMAVRNLGSQYPNPSYNDPHKVNFLIDYGPSGDNLGDPFNGTVKIDWASICWNGGMLSIWVVAGPIFFSWSALLLFIICTALALLLGHSIGYHRKMIHNSFECSTMTEYILIWFGAWVGMSGPKGIIRAHDRRDWAQRHKKCHPYFAHKSPIIKDAWWQIYCKLELEKEPEFNFRYIGRDPFYIWLEKYWHWQQLPVAIIFYLVGGWAWVIWGVAARIAISNHGHWLIGYFAHNKGPQSHLVCGAGVQAFDVPWAAIVTMGEAWHNNHHAFPGSAKIGLYKHQSDWGYDFIQLMEYLGVFWNVQTPENLPHRGGLIQVKGHNKASIINKNKQIRDHLA</sequence>
<accession>A0A1L3JEK9</accession>
<dbReference type="GO" id="GO:0016717">
    <property type="term" value="F:oxidoreductase activity, acting on paired donors, with oxidation of a pair of donors resulting in the reduction of molecular oxygen to two molecules of water"/>
    <property type="evidence" value="ECO:0007669"/>
    <property type="project" value="InterPro"/>
</dbReference>
<keyword evidence="7" id="KW-0560">Oxidoreductase</keyword>
<evidence type="ECO:0000256" key="8">
    <source>
        <dbReference type="ARBA" id="ARBA00023098"/>
    </source>
</evidence>
<evidence type="ECO:0000313" key="12">
    <source>
        <dbReference type="EMBL" id="APG63554.1"/>
    </source>
</evidence>
<proteinExistence type="inferred from homology"/>
<dbReference type="InterPro" id="IPR015876">
    <property type="entry name" value="Acyl-CoA_DS"/>
</dbReference>
<keyword evidence="4 11" id="KW-0812">Transmembrane</keyword>
<keyword evidence="8" id="KW-0443">Lipid metabolism</keyword>
<evidence type="ECO:0000256" key="7">
    <source>
        <dbReference type="ARBA" id="ARBA00023002"/>
    </source>
</evidence>
<evidence type="ECO:0000256" key="5">
    <source>
        <dbReference type="ARBA" id="ARBA00022832"/>
    </source>
</evidence>
<dbReference type="GO" id="GO:0016020">
    <property type="term" value="C:membrane"/>
    <property type="evidence" value="ECO:0007669"/>
    <property type="project" value="UniProtKB-SubCell"/>
</dbReference>
<protein>
    <recommendedName>
        <fullName evidence="14">Acyl-CoA desaturase</fullName>
    </recommendedName>
</protein>
<keyword evidence="6 11" id="KW-1133">Transmembrane helix</keyword>
<dbReference type="Proteomes" id="UP000242561">
    <property type="component" value="Chromosome"/>
</dbReference>
<comment type="subcellular location">
    <subcellularLocation>
        <location evidence="1">Membrane</location>
        <topology evidence="1">Multi-pass membrane protein</topology>
    </subcellularLocation>
</comment>
<evidence type="ECO:0000256" key="3">
    <source>
        <dbReference type="ARBA" id="ARBA00022516"/>
    </source>
</evidence>
<evidence type="ECO:0000256" key="4">
    <source>
        <dbReference type="ARBA" id="ARBA00022692"/>
    </source>
</evidence>
<evidence type="ECO:0008006" key="14">
    <source>
        <dbReference type="Google" id="ProtNLM"/>
    </source>
</evidence>
<evidence type="ECO:0000256" key="1">
    <source>
        <dbReference type="ARBA" id="ARBA00004141"/>
    </source>
</evidence>
<evidence type="ECO:0000256" key="6">
    <source>
        <dbReference type="ARBA" id="ARBA00022989"/>
    </source>
</evidence>
<dbReference type="CDD" id="cd03505">
    <property type="entry name" value="Delta9-FADS-like"/>
    <property type="match status" value="1"/>
</dbReference>
<dbReference type="KEGG" id="sphl:LPB140_03920"/>
<evidence type="ECO:0000256" key="11">
    <source>
        <dbReference type="SAM" id="Phobius"/>
    </source>
</evidence>
<feature type="transmembrane region" description="Helical" evidence="11">
    <location>
        <begin position="196"/>
        <end position="216"/>
    </location>
</feature>
<dbReference type="EMBL" id="CP018154">
    <property type="protein sequence ID" value="APG63554.1"/>
    <property type="molecule type" value="Genomic_DNA"/>
</dbReference>